<keyword evidence="3" id="KW-0998">Cell outer membrane</keyword>
<proteinExistence type="predicted"/>
<sequence length="85" mass="10219">MYNSRFPRWFLRTQLQPKYAINSNLGMRFMDEDLEVGTRLRYTSSVQNKDERKLMQQFPEVIRWRTTVNALDTHLYSGCLCKLPN</sequence>
<organism evidence="4 5">
    <name type="scientific">Providencia rettgeri</name>
    <dbReference type="NCBI Taxonomy" id="587"/>
    <lineage>
        <taxon>Bacteria</taxon>
        <taxon>Pseudomonadati</taxon>
        <taxon>Pseudomonadota</taxon>
        <taxon>Gammaproteobacteria</taxon>
        <taxon>Enterobacterales</taxon>
        <taxon>Morganellaceae</taxon>
        <taxon>Providencia</taxon>
    </lineage>
</organism>
<reference evidence="4" key="1">
    <citation type="submission" date="2021-03" db="EMBL/GenBank/DDBJ databases">
        <title>Molecular epidemiology and mechanisms of colistin and carbapenem resistance in Enterobacteriaceae from clinical isolates, the environment and porcine samples in Pretoria, South Africa.</title>
        <authorList>
            <person name="Bogoshi D."/>
            <person name="Mbelle N.M."/>
            <person name="Naidoo V."/>
            <person name="Osei Sekyere J."/>
        </authorList>
    </citation>
    <scope>NUCLEOTIDE SEQUENCE</scope>
    <source>
        <strain evidence="4">C052</strain>
    </source>
</reference>
<evidence type="ECO:0000313" key="4">
    <source>
        <dbReference type="EMBL" id="MBO1916176.1"/>
    </source>
</evidence>
<dbReference type="GO" id="GO:0009279">
    <property type="term" value="C:cell outer membrane"/>
    <property type="evidence" value="ECO:0007669"/>
    <property type="project" value="UniProtKB-SubCell"/>
</dbReference>
<accession>A0A939NG97</accession>
<evidence type="ECO:0000256" key="3">
    <source>
        <dbReference type="ARBA" id="ARBA00023237"/>
    </source>
</evidence>
<comment type="caution">
    <text evidence="4">The sequence shown here is derived from an EMBL/GenBank/DDBJ whole genome shotgun (WGS) entry which is preliminary data.</text>
</comment>
<protein>
    <submittedName>
        <fullName evidence="4">Uncharacterized protein</fullName>
    </submittedName>
</protein>
<gene>
    <name evidence="4" type="ORF">J4727_09450</name>
</gene>
<evidence type="ECO:0000256" key="2">
    <source>
        <dbReference type="ARBA" id="ARBA00023136"/>
    </source>
</evidence>
<dbReference type="InterPro" id="IPR036942">
    <property type="entry name" value="Beta-barrel_TonB_sf"/>
</dbReference>
<name>A0A939NG97_PRORE</name>
<dbReference type="EMBL" id="JAGETQ010000041">
    <property type="protein sequence ID" value="MBO1916176.1"/>
    <property type="molecule type" value="Genomic_DNA"/>
</dbReference>
<keyword evidence="2" id="KW-0472">Membrane</keyword>
<dbReference type="Gene3D" id="2.40.170.20">
    <property type="entry name" value="TonB-dependent receptor, beta-barrel domain"/>
    <property type="match status" value="1"/>
</dbReference>
<evidence type="ECO:0000256" key="1">
    <source>
        <dbReference type="ARBA" id="ARBA00004442"/>
    </source>
</evidence>
<comment type="subcellular location">
    <subcellularLocation>
        <location evidence="1">Cell outer membrane</location>
    </subcellularLocation>
</comment>
<dbReference type="AlphaFoldDB" id="A0A939NG97"/>
<evidence type="ECO:0000313" key="5">
    <source>
        <dbReference type="Proteomes" id="UP000664477"/>
    </source>
</evidence>
<dbReference type="Proteomes" id="UP000664477">
    <property type="component" value="Unassembled WGS sequence"/>
</dbReference>